<evidence type="ECO:0000256" key="1">
    <source>
        <dbReference type="SAM" id="MobiDB-lite"/>
    </source>
</evidence>
<proteinExistence type="predicted"/>
<feature type="region of interest" description="Disordered" evidence="1">
    <location>
        <begin position="552"/>
        <end position="593"/>
    </location>
</feature>
<protein>
    <submittedName>
        <fullName evidence="2">Uncharacterized protein</fullName>
    </submittedName>
</protein>
<sequence>MGEGVAAFAQSEGTGTAPPVSFVTVSPAPEGGPALVALAKGCTLQVTSWELSTDVVQPARRRGELSSAEPHRWLGASWHPERSGLLAAICQAEVRLVLCHPCPGPGPHDMNPNDGGSGADACGHGPPAGGSATSDYVRPHLASQAPTSTPGTQPISPTDPPTAAATGPPAAAAASEAAATTTSAAAAAAAAPIAAAEADLDPGWMLLQLSRLPPPGAVGHGTAAGQLCRSVQCHVAWVGEARGAVLHEAAGPSFGAASAESDALTLVVGWGPELELISWSAAALRSAVAAAMAGAAGGDGCIIDYGGGGGGARLPPLAPASRRTLLLGVPGPLCAVSLGPYGSVLATTEAGLALSYQSPAPTAAPAVECPAGSGSGGGEGAPAGAGRGDGDDEGRSGVSGSLEHQQQECQRAEGEHQQQQGQQQHGAQVIDLRGGLTASGSGLTQRGGGGGGGQDVASTPSLASLFNISLGLSLDAGAGADADDKLGASGLAARAGSKGEAAATAARQLLLGAAEAAPSLAGATAASAASALCVVWPGRIALLAAGSDSQAGPAASPHVLGGPAPGAGTAAASHPPAGGGGGDDGGGGGEFRSLAPLHLPRPDLLSCCGELVLVASSLGPPAVSAFRLTARGGLTQLARLTPAWPHEVVAAGRGRLRGLAAVLAPSLSRAAGGGAAAAGAAGGREGRGHPAGVQVAQTGEATEALMVLMVGEVESPPAGGGIFGFGRAVRPVNQKVARLVASAHPLSPPLTAAAAAAETAAAAPAVGGAAAVAPDAVVIPTATATATAITAPAAAEASASSPATAGSAPVAGSEGAEAAAPEAAPAAAADAIVAAVVGQLAELLAGFRRHVDSRMDRLEGSLQAMAARLDALEAAVRPRQ</sequence>
<dbReference type="AlphaFoldDB" id="A0A9W6F9T6"/>
<feature type="compositionally biased region" description="Low complexity" evidence="1">
    <location>
        <begin position="161"/>
        <end position="176"/>
    </location>
</feature>
<feature type="compositionally biased region" description="Gly residues" evidence="1">
    <location>
        <begin position="577"/>
        <end position="590"/>
    </location>
</feature>
<feature type="region of interest" description="Disordered" evidence="1">
    <location>
        <begin position="110"/>
        <end position="176"/>
    </location>
</feature>
<reference evidence="2 3" key="1">
    <citation type="journal article" date="2023" name="Commun. Biol.">
        <title>Reorganization of the ancestral sex-determining regions during the evolution of trioecy in Pleodorina starrii.</title>
        <authorList>
            <person name="Takahashi K."/>
            <person name="Suzuki S."/>
            <person name="Kawai-Toyooka H."/>
            <person name="Yamamoto K."/>
            <person name="Hamaji T."/>
            <person name="Ootsuki R."/>
            <person name="Yamaguchi H."/>
            <person name="Kawachi M."/>
            <person name="Higashiyama T."/>
            <person name="Nozaki H."/>
        </authorList>
    </citation>
    <scope>NUCLEOTIDE SEQUENCE [LARGE SCALE GENOMIC DNA]</scope>
    <source>
        <strain evidence="2 3">NIES-4479</strain>
    </source>
</reference>
<evidence type="ECO:0000313" key="2">
    <source>
        <dbReference type="EMBL" id="GLC61603.1"/>
    </source>
</evidence>
<feature type="compositionally biased region" description="Gly residues" evidence="1">
    <location>
        <begin position="373"/>
        <end position="387"/>
    </location>
</feature>
<organism evidence="2 3">
    <name type="scientific">Pleodorina starrii</name>
    <dbReference type="NCBI Taxonomy" id="330485"/>
    <lineage>
        <taxon>Eukaryota</taxon>
        <taxon>Viridiplantae</taxon>
        <taxon>Chlorophyta</taxon>
        <taxon>core chlorophytes</taxon>
        <taxon>Chlorophyceae</taxon>
        <taxon>CS clade</taxon>
        <taxon>Chlamydomonadales</taxon>
        <taxon>Volvocaceae</taxon>
        <taxon>Pleodorina</taxon>
    </lineage>
</organism>
<feature type="compositionally biased region" description="Polar residues" evidence="1">
    <location>
        <begin position="144"/>
        <end position="156"/>
    </location>
</feature>
<dbReference type="EMBL" id="BRXU01000048">
    <property type="protein sequence ID" value="GLC61603.1"/>
    <property type="molecule type" value="Genomic_DNA"/>
</dbReference>
<feature type="compositionally biased region" description="Low complexity" evidence="1">
    <location>
        <begin position="417"/>
        <end position="428"/>
    </location>
</feature>
<dbReference type="Proteomes" id="UP001165080">
    <property type="component" value="Unassembled WGS sequence"/>
</dbReference>
<keyword evidence="3" id="KW-1185">Reference proteome</keyword>
<feature type="compositionally biased region" description="Low complexity" evidence="1">
    <location>
        <begin position="566"/>
        <end position="576"/>
    </location>
</feature>
<evidence type="ECO:0000313" key="3">
    <source>
        <dbReference type="Proteomes" id="UP001165080"/>
    </source>
</evidence>
<feature type="compositionally biased region" description="Gly residues" evidence="1">
    <location>
        <begin position="445"/>
        <end position="454"/>
    </location>
</feature>
<feature type="region of interest" description="Disordered" evidence="1">
    <location>
        <begin position="363"/>
        <end position="456"/>
    </location>
</feature>
<gene>
    <name evidence="2" type="primary">PLEST009967</name>
    <name evidence="2" type="ORF">PLESTB_001781600</name>
</gene>
<comment type="caution">
    <text evidence="2">The sequence shown here is derived from an EMBL/GenBank/DDBJ whole genome shotgun (WGS) entry which is preliminary data.</text>
</comment>
<accession>A0A9W6F9T6</accession>
<name>A0A9W6F9T6_9CHLO</name>